<evidence type="ECO:0000313" key="3">
    <source>
        <dbReference type="EMBL" id="MEE4041239.1"/>
    </source>
</evidence>
<feature type="coiled-coil region" evidence="1">
    <location>
        <begin position="122"/>
        <end position="149"/>
    </location>
</feature>
<reference evidence="3 4" key="1">
    <citation type="submission" date="2024-01" db="EMBL/GenBank/DDBJ databases">
        <title>Characterization of Pseudomonas viridiflava in Georgia, USA.</title>
        <authorList>
            <person name="Zhao M."/>
            <person name="Dutta B."/>
        </authorList>
    </citation>
    <scope>NUCLEOTIDE SEQUENCE [LARGE SCALE GENOMIC DNA]</scope>
    <source>
        <strain evidence="3 4">21GA0539</strain>
    </source>
</reference>
<dbReference type="RefSeq" id="WP_245099484.1">
    <property type="nucleotide sequence ID" value="NZ_JALDTP010000006.1"/>
</dbReference>
<dbReference type="Pfam" id="PF20283">
    <property type="entry name" value="CTD7"/>
    <property type="match status" value="1"/>
</dbReference>
<feature type="domain" description="ABC-three component systems C-terminal" evidence="2">
    <location>
        <begin position="266"/>
        <end position="389"/>
    </location>
</feature>
<dbReference type="InterPro" id="IPR046913">
    <property type="entry name" value="ABC-3C_CTD7"/>
</dbReference>
<protein>
    <submittedName>
        <fullName evidence="3">ABC-three component system protein</fullName>
    </submittedName>
</protein>
<accession>A0ABU7N8G0</accession>
<name>A0ABU7N8G0_PSEVI</name>
<dbReference type="Proteomes" id="UP001343600">
    <property type="component" value="Unassembled WGS sequence"/>
</dbReference>
<evidence type="ECO:0000256" key="1">
    <source>
        <dbReference type="SAM" id="Coils"/>
    </source>
</evidence>
<sequence>MDNTEASASIAGYGFQFERALYRIFHSAHRKTIFGVETTDDVAEIIPTKDGTISILEQDKHTLTEKNPVQDSSRNLWNSLKNWLKKLKALKDEHLEIKFLLITNGTVPESALIRTLSDAVTEKEVLTALKALKAQAKKLTNETKEIGTEVMSHEDESLKYVIANFELVHGMQTHDLKEAIYTALQLPSHLEKHQDLILDNLTGCLFNDCLEVWRKKEPFWTRSDTYFTRKQLLFELYSADDWTARSQENTDYRNLMHENEHPLLPFTAQLREIGIMERTIEKEIAHYWASYSERSRLLKLGTVLNEDFDSLEEKFSKEWDGIREHYSNEESLPVEHFLAKDHKKIYLKILPPANCEVSMGRLKAKHPYFYHGTHHHQVNNDGTKHPIYWMKPGVIDA</sequence>
<dbReference type="EMBL" id="JAZEIP010000021">
    <property type="protein sequence ID" value="MEE4041239.1"/>
    <property type="molecule type" value="Genomic_DNA"/>
</dbReference>
<evidence type="ECO:0000313" key="4">
    <source>
        <dbReference type="Proteomes" id="UP001343600"/>
    </source>
</evidence>
<organism evidence="3 4">
    <name type="scientific">Pseudomonas viridiflava</name>
    <name type="common">Phytomonas viridiflava</name>
    <dbReference type="NCBI Taxonomy" id="33069"/>
    <lineage>
        <taxon>Bacteria</taxon>
        <taxon>Pseudomonadati</taxon>
        <taxon>Pseudomonadota</taxon>
        <taxon>Gammaproteobacteria</taxon>
        <taxon>Pseudomonadales</taxon>
        <taxon>Pseudomonadaceae</taxon>
        <taxon>Pseudomonas</taxon>
    </lineage>
</organism>
<keyword evidence="4" id="KW-1185">Reference proteome</keyword>
<keyword evidence="1" id="KW-0175">Coiled coil</keyword>
<gene>
    <name evidence="3" type="ORF">V2I87_14155</name>
</gene>
<comment type="caution">
    <text evidence="3">The sequence shown here is derived from an EMBL/GenBank/DDBJ whole genome shotgun (WGS) entry which is preliminary data.</text>
</comment>
<proteinExistence type="predicted"/>
<evidence type="ECO:0000259" key="2">
    <source>
        <dbReference type="Pfam" id="PF20283"/>
    </source>
</evidence>